<dbReference type="KEGG" id="dtl:H8F01_20310"/>
<dbReference type="RefSeq" id="WP_187056815.1">
    <property type="nucleotide sequence ID" value="NZ_CP060412.1"/>
</dbReference>
<dbReference type="Proteomes" id="UP000515873">
    <property type="component" value="Chromosome"/>
</dbReference>
<proteinExistence type="predicted"/>
<sequence>MTRPISSIEATVLENAVRIGAVGNLSPETVASIRQLSVTATCKCGCATVWFGPKGDAAKGSIAAEACGTWNGVTIDIIVWCTDGQIVGLEVVGAGKVGLPDPTSVRSMEQWFQAP</sequence>
<accession>A0A7G8Q3J5</accession>
<organism evidence="1 2">
    <name type="scientific">Dyella telluris</name>
    <dbReference type="NCBI Taxonomy" id="2763498"/>
    <lineage>
        <taxon>Bacteria</taxon>
        <taxon>Pseudomonadati</taxon>
        <taxon>Pseudomonadota</taxon>
        <taxon>Gammaproteobacteria</taxon>
        <taxon>Lysobacterales</taxon>
        <taxon>Rhodanobacteraceae</taxon>
        <taxon>Dyella</taxon>
    </lineage>
</organism>
<dbReference type="AlphaFoldDB" id="A0A7G8Q3J5"/>
<name>A0A7G8Q3J5_9GAMM</name>
<dbReference type="EMBL" id="CP060412">
    <property type="protein sequence ID" value="QNK01353.1"/>
    <property type="molecule type" value="Genomic_DNA"/>
</dbReference>
<protein>
    <submittedName>
        <fullName evidence="1">Uncharacterized protein</fullName>
    </submittedName>
</protein>
<gene>
    <name evidence="1" type="ORF">H8F01_20310</name>
</gene>
<keyword evidence="2" id="KW-1185">Reference proteome</keyword>
<reference evidence="1 2" key="1">
    <citation type="submission" date="2020-08" db="EMBL/GenBank/DDBJ databases">
        <title>Dyella sp. G9 isolated from forest soil.</title>
        <authorList>
            <person name="Fu J."/>
            <person name="Qiu L."/>
        </authorList>
    </citation>
    <scope>NUCLEOTIDE SEQUENCE [LARGE SCALE GENOMIC DNA]</scope>
    <source>
        <strain evidence="1 2">G9</strain>
    </source>
</reference>
<evidence type="ECO:0000313" key="2">
    <source>
        <dbReference type="Proteomes" id="UP000515873"/>
    </source>
</evidence>
<evidence type="ECO:0000313" key="1">
    <source>
        <dbReference type="EMBL" id="QNK01353.1"/>
    </source>
</evidence>